<accession>A0ACC1QU76</accession>
<dbReference type="EMBL" id="JANAKD010000660">
    <property type="protein sequence ID" value="KAJ3491085.1"/>
    <property type="molecule type" value="Genomic_DNA"/>
</dbReference>
<evidence type="ECO:0000313" key="1">
    <source>
        <dbReference type="EMBL" id="KAJ3491085.1"/>
    </source>
</evidence>
<name>A0ACC1QU76_9HYPO</name>
<gene>
    <name evidence="1" type="ORF">NLG97_g5659</name>
</gene>
<sequence length="218" mass="24692">MVLKLEPVRFADRDIISRIFAQSFYAMRIQQRLFPNVSLEDKTENAIKKWPFNYSRPNTARQKIVNSETGEVVSYAAWEFFNIDASDLATDISDMPEDCKMDEAPRSKGLDTIFAETVESQLARLDLELQNLKTGQYMSLVTIGTIPKYQGSGAGSIHMKWAAQVADEKRIPIYIEAAQEAVQFYMRHGYEVVKTVEVDMGAGDPIPYSMSAMTRQPT</sequence>
<organism evidence="1 2">
    <name type="scientific">Lecanicillium saksenae</name>
    <dbReference type="NCBI Taxonomy" id="468837"/>
    <lineage>
        <taxon>Eukaryota</taxon>
        <taxon>Fungi</taxon>
        <taxon>Dikarya</taxon>
        <taxon>Ascomycota</taxon>
        <taxon>Pezizomycotina</taxon>
        <taxon>Sordariomycetes</taxon>
        <taxon>Hypocreomycetidae</taxon>
        <taxon>Hypocreales</taxon>
        <taxon>Cordycipitaceae</taxon>
        <taxon>Lecanicillium</taxon>
    </lineage>
</organism>
<proteinExistence type="predicted"/>
<protein>
    <submittedName>
        <fullName evidence="1">Uncharacterized protein</fullName>
    </submittedName>
</protein>
<evidence type="ECO:0000313" key="2">
    <source>
        <dbReference type="Proteomes" id="UP001148737"/>
    </source>
</evidence>
<keyword evidence="2" id="KW-1185">Reference proteome</keyword>
<comment type="caution">
    <text evidence="1">The sequence shown here is derived from an EMBL/GenBank/DDBJ whole genome shotgun (WGS) entry which is preliminary data.</text>
</comment>
<reference evidence="1" key="1">
    <citation type="submission" date="2022-07" db="EMBL/GenBank/DDBJ databases">
        <title>Genome Sequence of Lecanicillium saksenae.</title>
        <authorList>
            <person name="Buettner E."/>
        </authorList>
    </citation>
    <scope>NUCLEOTIDE SEQUENCE</scope>
    <source>
        <strain evidence="1">VT-O1</strain>
    </source>
</reference>
<dbReference type="Proteomes" id="UP001148737">
    <property type="component" value="Unassembled WGS sequence"/>
</dbReference>